<dbReference type="Proteomes" id="UP001056120">
    <property type="component" value="Linkage Group LG01"/>
</dbReference>
<proteinExistence type="predicted"/>
<sequence>MEIKTNISKLMKPSTPTPFNLRNYGISFFDEQMHNMNTPLILYYTSSQKSHNDVHANIFNHLETSLTKTLTDFYPLAGRYMRHGSFVDCSDQGALYVQATTNFRLSEFLGLTWELKYNMLHDFLPCDIGEAGETDDPLLSIKVTAFECGGVAIGMCFSHEVSDMDTMSTFIDNWATRNRGTNALELEKYSPIFNFANDYPKRDQLDLNHRIPRSSIRVKTSVRVFSFNANAISKLRERLMFKDDRRRRPSKIQLIVSLLWKALEGVDKAHNGQSKASFVQQGVNLRDKIVPKVPDNSCGNFVSVAIARVEPGQVNNIDLHGFLMILNDSIKKIESDYAKALMSTNKEYEVLMEPFLEYSRNIANNDVNFYAFTSWCKFSFYNADFGWGKPVWRSTGHYAATNFVLLMDDQEGDGVEAWVHLDEKHMCKLEQDLDIQAYAI</sequence>
<comment type="caution">
    <text evidence="1">The sequence shown here is derived from an EMBL/GenBank/DDBJ whole genome shotgun (WGS) entry which is preliminary data.</text>
</comment>
<keyword evidence="2" id="KW-1185">Reference proteome</keyword>
<evidence type="ECO:0000313" key="1">
    <source>
        <dbReference type="EMBL" id="KAI3827867.1"/>
    </source>
</evidence>
<reference evidence="2" key="1">
    <citation type="journal article" date="2022" name="Mol. Ecol. Resour.">
        <title>The genomes of chicory, endive, great burdock and yacon provide insights into Asteraceae palaeo-polyploidization history and plant inulin production.</title>
        <authorList>
            <person name="Fan W."/>
            <person name="Wang S."/>
            <person name="Wang H."/>
            <person name="Wang A."/>
            <person name="Jiang F."/>
            <person name="Liu H."/>
            <person name="Zhao H."/>
            <person name="Xu D."/>
            <person name="Zhang Y."/>
        </authorList>
    </citation>
    <scope>NUCLEOTIDE SEQUENCE [LARGE SCALE GENOMIC DNA]</scope>
    <source>
        <strain evidence="2">cv. Yunnan</strain>
    </source>
</reference>
<evidence type="ECO:0000313" key="2">
    <source>
        <dbReference type="Proteomes" id="UP001056120"/>
    </source>
</evidence>
<protein>
    <submittedName>
        <fullName evidence="1">Uncharacterized protein</fullName>
    </submittedName>
</protein>
<gene>
    <name evidence="1" type="ORF">L1987_01954</name>
</gene>
<accession>A0ACB9K6G7</accession>
<reference evidence="1 2" key="2">
    <citation type="journal article" date="2022" name="Mol. Ecol. Resour.">
        <title>The genomes of chicory, endive, great burdock and yacon provide insights into Asteraceae paleo-polyploidization history and plant inulin production.</title>
        <authorList>
            <person name="Fan W."/>
            <person name="Wang S."/>
            <person name="Wang H."/>
            <person name="Wang A."/>
            <person name="Jiang F."/>
            <person name="Liu H."/>
            <person name="Zhao H."/>
            <person name="Xu D."/>
            <person name="Zhang Y."/>
        </authorList>
    </citation>
    <scope>NUCLEOTIDE SEQUENCE [LARGE SCALE GENOMIC DNA]</scope>
    <source>
        <strain evidence="2">cv. Yunnan</strain>
        <tissue evidence="1">Leaves</tissue>
    </source>
</reference>
<name>A0ACB9K6G7_9ASTR</name>
<organism evidence="1 2">
    <name type="scientific">Smallanthus sonchifolius</name>
    <dbReference type="NCBI Taxonomy" id="185202"/>
    <lineage>
        <taxon>Eukaryota</taxon>
        <taxon>Viridiplantae</taxon>
        <taxon>Streptophyta</taxon>
        <taxon>Embryophyta</taxon>
        <taxon>Tracheophyta</taxon>
        <taxon>Spermatophyta</taxon>
        <taxon>Magnoliopsida</taxon>
        <taxon>eudicotyledons</taxon>
        <taxon>Gunneridae</taxon>
        <taxon>Pentapetalae</taxon>
        <taxon>asterids</taxon>
        <taxon>campanulids</taxon>
        <taxon>Asterales</taxon>
        <taxon>Asteraceae</taxon>
        <taxon>Asteroideae</taxon>
        <taxon>Heliantheae alliance</taxon>
        <taxon>Millerieae</taxon>
        <taxon>Smallanthus</taxon>
    </lineage>
</organism>
<dbReference type="EMBL" id="CM042018">
    <property type="protein sequence ID" value="KAI3827867.1"/>
    <property type="molecule type" value="Genomic_DNA"/>
</dbReference>